<accession>A0A265NDG8</accession>
<keyword evidence="1" id="KW-1133">Transmembrane helix</keyword>
<feature type="transmembrane region" description="Helical" evidence="1">
    <location>
        <begin position="97"/>
        <end position="115"/>
    </location>
</feature>
<dbReference type="OrthoDB" id="1523022at2"/>
<evidence type="ECO:0000313" key="3">
    <source>
        <dbReference type="EMBL" id="OZU90082.1"/>
    </source>
</evidence>
<proteinExistence type="predicted"/>
<dbReference type="Proteomes" id="UP000216498">
    <property type="component" value="Unassembled WGS sequence"/>
</dbReference>
<keyword evidence="3" id="KW-0378">Hydrolase</keyword>
<evidence type="ECO:0000256" key="1">
    <source>
        <dbReference type="SAM" id="Phobius"/>
    </source>
</evidence>
<dbReference type="GO" id="GO:0080120">
    <property type="term" value="P:CAAX-box protein maturation"/>
    <property type="evidence" value="ECO:0007669"/>
    <property type="project" value="UniProtKB-ARBA"/>
</dbReference>
<keyword evidence="3" id="KW-0482">Metalloprotease</keyword>
<dbReference type="GO" id="GO:0004175">
    <property type="term" value="F:endopeptidase activity"/>
    <property type="evidence" value="ECO:0007669"/>
    <property type="project" value="UniProtKB-ARBA"/>
</dbReference>
<evidence type="ECO:0000313" key="4">
    <source>
        <dbReference type="Proteomes" id="UP000216498"/>
    </source>
</evidence>
<sequence>MKQSEIIKQLSDQELKKQVILSQLIILSAGVLLSLFFFGKFNEWLLYFQWNLYDIFLYGVIPGLIIVAIDLILILFVPEKYYDDGGINDRIFNNQPIHYIFFISLLTAVSEELLFRGVIQTSFGYLTASILFALVHFRYLKKPVLLISVLSVSFFIGYMFEITENLLVTITAHFVVDFLLGCVIRFKK</sequence>
<organism evidence="3 4">
    <name type="scientific">Virgibacillus indicus</name>
    <dbReference type="NCBI Taxonomy" id="2024554"/>
    <lineage>
        <taxon>Bacteria</taxon>
        <taxon>Bacillati</taxon>
        <taxon>Bacillota</taxon>
        <taxon>Bacilli</taxon>
        <taxon>Bacillales</taxon>
        <taxon>Bacillaceae</taxon>
        <taxon>Virgibacillus</taxon>
    </lineage>
</organism>
<gene>
    <name evidence="3" type="ORF">CIL03_02785</name>
</gene>
<feature type="transmembrane region" description="Helical" evidence="1">
    <location>
        <begin position="144"/>
        <end position="160"/>
    </location>
</feature>
<feature type="transmembrane region" description="Helical" evidence="1">
    <location>
        <begin position="55"/>
        <end position="77"/>
    </location>
</feature>
<name>A0A265NDG8_9BACI</name>
<comment type="caution">
    <text evidence="3">The sequence shown here is derived from an EMBL/GenBank/DDBJ whole genome shotgun (WGS) entry which is preliminary data.</text>
</comment>
<keyword evidence="1" id="KW-0812">Transmembrane</keyword>
<feature type="domain" description="CAAX prenyl protease 2/Lysostaphin resistance protein A-like" evidence="2">
    <location>
        <begin position="95"/>
        <end position="179"/>
    </location>
</feature>
<protein>
    <submittedName>
        <fullName evidence="3">CPBP family intramembrane metalloprotease</fullName>
    </submittedName>
</protein>
<dbReference type="AlphaFoldDB" id="A0A265NDG8"/>
<feature type="transmembrane region" description="Helical" evidence="1">
    <location>
        <begin position="166"/>
        <end position="186"/>
    </location>
</feature>
<dbReference type="Pfam" id="PF02517">
    <property type="entry name" value="Rce1-like"/>
    <property type="match status" value="1"/>
</dbReference>
<dbReference type="InterPro" id="IPR003675">
    <property type="entry name" value="Rce1/LyrA-like_dom"/>
</dbReference>
<dbReference type="RefSeq" id="WP_094883680.1">
    <property type="nucleotide sequence ID" value="NZ_NPMS01000001.1"/>
</dbReference>
<feature type="transmembrane region" description="Helical" evidence="1">
    <location>
        <begin position="121"/>
        <end position="137"/>
    </location>
</feature>
<dbReference type="EMBL" id="NPMS01000001">
    <property type="protein sequence ID" value="OZU90082.1"/>
    <property type="molecule type" value="Genomic_DNA"/>
</dbReference>
<keyword evidence="3" id="KW-0645">Protease</keyword>
<feature type="transmembrane region" description="Helical" evidence="1">
    <location>
        <begin position="20"/>
        <end position="39"/>
    </location>
</feature>
<reference evidence="3 4" key="1">
    <citation type="submission" date="2017-08" db="EMBL/GenBank/DDBJ databases">
        <title>Virgibacillus indicus sp. nov. and Virgibacillus profoundi sp. nov, two moderately halophilic bacteria isolated from marine sediment by using the Microfluidic Streak Plate.</title>
        <authorList>
            <person name="Xu B."/>
            <person name="Hu B."/>
            <person name="Wang J."/>
            <person name="Zhu Y."/>
            <person name="Huang L."/>
            <person name="Du W."/>
            <person name="Huang Y."/>
        </authorList>
    </citation>
    <scope>NUCLEOTIDE SEQUENCE [LARGE SCALE GENOMIC DNA]</scope>
    <source>
        <strain evidence="3 4">IO3-P2-C2</strain>
    </source>
</reference>
<keyword evidence="4" id="KW-1185">Reference proteome</keyword>
<keyword evidence="1" id="KW-0472">Membrane</keyword>
<dbReference type="GO" id="GO:0006508">
    <property type="term" value="P:proteolysis"/>
    <property type="evidence" value="ECO:0007669"/>
    <property type="project" value="UniProtKB-KW"/>
</dbReference>
<dbReference type="GO" id="GO:0008237">
    <property type="term" value="F:metallopeptidase activity"/>
    <property type="evidence" value="ECO:0007669"/>
    <property type="project" value="UniProtKB-KW"/>
</dbReference>
<evidence type="ECO:0000259" key="2">
    <source>
        <dbReference type="Pfam" id="PF02517"/>
    </source>
</evidence>